<protein>
    <submittedName>
        <fullName evidence="7">Uncharacterized protein</fullName>
    </submittedName>
</protein>
<dbReference type="AlphaFoldDB" id="A0ABD1LE67"/>
<evidence type="ECO:0000256" key="1">
    <source>
        <dbReference type="ARBA" id="ARBA00004141"/>
    </source>
</evidence>
<evidence type="ECO:0000256" key="3">
    <source>
        <dbReference type="ARBA" id="ARBA00022692"/>
    </source>
</evidence>
<evidence type="ECO:0000313" key="7">
    <source>
        <dbReference type="EMBL" id="KAL2321822.1"/>
    </source>
</evidence>
<dbReference type="Proteomes" id="UP001603857">
    <property type="component" value="Unassembled WGS sequence"/>
</dbReference>
<feature type="transmembrane region" description="Helical" evidence="6">
    <location>
        <begin position="129"/>
        <end position="150"/>
    </location>
</feature>
<evidence type="ECO:0000256" key="5">
    <source>
        <dbReference type="ARBA" id="ARBA00023136"/>
    </source>
</evidence>
<dbReference type="GO" id="GO:0016020">
    <property type="term" value="C:membrane"/>
    <property type="evidence" value="ECO:0007669"/>
    <property type="project" value="UniProtKB-SubCell"/>
</dbReference>
<gene>
    <name evidence="7" type="ORF">Fmac_026201</name>
</gene>
<dbReference type="Pfam" id="PF05078">
    <property type="entry name" value="DUF679"/>
    <property type="match status" value="1"/>
</dbReference>
<evidence type="ECO:0000256" key="2">
    <source>
        <dbReference type="ARBA" id="ARBA00008707"/>
    </source>
</evidence>
<sequence length="161" mass="17768">MDETKQEISIKVYIVTPLSAHEEGGVGAQNPSNLNPNKRRAIMAKGVQKNALKDVTPGKLLPDGNTPDLQDGSTVDLQERGVQPRVCFHGLHTNLYYGFVTPTGLSVLKSGLLDVAVPKDHKFRLAFTYFFRTIISATVFLAIIVSNHMITNCLFRQNTKT</sequence>
<comment type="caution">
    <text evidence="7">The sequence shown here is derived from an EMBL/GenBank/DDBJ whole genome shotgun (WGS) entry which is preliminary data.</text>
</comment>
<dbReference type="EMBL" id="JBGMDY010000009">
    <property type="protein sequence ID" value="KAL2321822.1"/>
    <property type="molecule type" value="Genomic_DNA"/>
</dbReference>
<evidence type="ECO:0000256" key="4">
    <source>
        <dbReference type="ARBA" id="ARBA00022989"/>
    </source>
</evidence>
<accession>A0ABD1LE67</accession>
<name>A0ABD1LE67_9FABA</name>
<comment type="subcellular location">
    <subcellularLocation>
        <location evidence="1">Membrane</location>
        <topology evidence="1">Multi-pass membrane protein</topology>
    </subcellularLocation>
</comment>
<reference evidence="7 8" key="1">
    <citation type="submission" date="2024-08" db="EMBL/GenBank/DDBJ databases">
        <title>Insights into the chromosomal genome structure of Flemingia macrophylla.</title>
        <authorList>
            <person name="Ding Y."/>
            <person name="Zhao Y."/>
            <person name="Bi W."/>
            <person name="Wu M."/>
            <person name="Zhao G."/>
            <person name="Gong Y."/>
            <person name="Li W."/>
            <person name="Zhang P."/>
        </authorList>
    </citation>
    <scope>NUCLEOTIDE SEQUENCE [LARGE SCALE GENOMIC DNA]</scope>
    <source>
        <strain evidence="7">DYQJB</strain>
        <tissue evidence="7">Leaf</tissue>
    </source>
</reference>
<evidence type="ECO:0000256" key="6">
    <source>
        <dbReference type="SAM" id="Phobius"/>
    </source>
</evidence>
<keyword evidence="8" id="KW-1185">Reference proteome</keyword>
<keyword evidence="3 6" id="KW-0812">Transmembrane</keyword>
<keyword evidence="5 6" id="KW-0472">Membrane</keyword>
<comment type="similarity">
    <text evidence="2">Belongs to the plant DMP1 protein family.</text>
</comment>
<keyword evidence="4 6" id="KW-1133">Transmembrane helix</keyword>
<organism evidence="7 8">
    <name type="scientific">Flemingia macrophylla</name>
    <dbReference type="NCBI Taxonomy" id="520843"/>
    <lineage>
        <taxon>Eukaryota</taxon>
        <taxon>Viridiplantae</taxon>
        <taxon>Streptophyta</taxon>
        <taxon>Embryophyta</taxon>
        <taxon>Tracheophyta</taxon>
        <taxon>Spermatophyta</taxon>
        <taxon>Magnoliopsida</taxon>
        <taxon>eudicotyledons</taxon>
        <taxon>Gunneridae</taxon>
        <taxon>Pentapetalae</taxon>
        <taxon>rosids</taxon>
        <taxon>fabids</taxon>
        <taxon>Fabales</taxon>
        <taxon>Fabaceae</taxon>
        <taxon>Papilionoideae</taxon>
        <taxon>50 kb inversion clade</taxon>
        <taxon>NPAAA clade</taxon>
        <taxon>indigoferoid/millettioid clade</taxon>
        <taxon>Phaseoleae</taxon>
        <taxon>Flemingia</taxon>
    </lineage>
</organism>
<dbReference type="InterPro" id="IPR007770">
    <property type="entry name" value="DMP"/>
</dbReference>
<dbReference type="GO" id="GO:0005737">
    <property type="term" value="C:cytoplasm"/>
    <property type="evidence" value="ECO:0007669"/>
    <property type="project" value="UniProtKB-ARBA"/>
</dbReference>
<evidence type="ECO:0000313" key="8">
    <source>
        <dbReference type="Proteomes" id="UP001603857"/>
    </source>
</evidence>
<proteinExistence type="inferred from homology"/>